<name>A0A5N5X5U8_9EURO</name>
<feature type="transmembrane region" description="Helical" evidence="5">
    <location>
        <begin position="239"/>
        <end position="257"/>
    </location>
</feature>
<feature type="transmembrane region" description="Helical" evidence="5">
    <location>
        <begin position="377"/>
        <end position="396"/>
    </location>
</feature>
<comment type="subcellular location">
    <subcellularLocation>
        <location evidence="1">Membrane</location>
        <topology evidence="1">Multi-pass membrane protein</topology>
    </subcellularLocation>
</comment>
<protein>
    <submittedName>
        <fullName evidence="7">Major facilitator superfamily domain-containing protein</fullName>
    </submittedName>
</protein>
<evidence type="ECO:0000313" key="8">
    <source>
        <dbReference type="Proteomes" id="UP000326565"/>
    </source>
</evidence>
<evidence type="ECO:0000256" key="1">
    <source>
        <dbReference type="ARBA" id="ARBA00004141"/>
    </source>
</evidence>
<dbReference type="InterPro" id="IPR011701">
    <property type="entry name" value="MFS"/>
</dbReference>
<dbReference type="AlphaFoldDB" id="A0A5N5X5U8"/>
<dbReference type="Gene3D" id="1.20.1250.20">
    <property type="entry name" value="MFS general substrate transporter like domains"/>
    <property type="match status" value="1"/>
</dbReference>
<dbReference type="PANTHER" id="PTHR23501">
    <property type="entry name" value="MAJOR FACILITATOR SUPERFAMILY"/>
    <property type="match status" value="1"/>
</dbReference>
<dbReference type="PROSITE" id="PS50850">
    <property type="entry name" value="MFS"/>
    <property type="match status" value="1"/>
</dbReference>
<dbReference type="InterPro" id="IPR036259">
    <property type="entry name" value="MFS_trans_sf"/>
</dbReference>
<keyword evidence="4 5" id="KW-0472">Membrane</keyword>
<accession>A0A5N5X5U8</accession>
<evidence type="ECO:0000256" key="2">
    <source>
        <dbReference type="ARBA" id="ARBA00022692"/>
    </source>
</evidence>
<evidence type="ECO:0000256" key="3">
    <source>
        <dbReference type="ARBA" id="ARBA00022989"/>
    </source>
</evidence>
<evidence type="ECO:0000259" key="6">
    <source>
        <dbReference type="PROSITE" id="PS50850"/>
    </source>
</evidence>
<feature type="transmembrane region" description="Helical" evidence="5">
    <location>
        <begin position="184"/>
        <end position="205"/>
    </location>
</feature>
<dbReference type="Gene3D" id="1.20.1720.10">
    <property type="entry name" value="Multidrug resistance protein D"/>
    <property type="match status" value="1"/>
</dbReference>
<evidence type="ECO:0000313" key="7">
    <source>
        <dbReference type="EMBL" id="KAB8074710.1"/>
    </source>
</evidence>
<dbReference type="GO" id="GO:0022857">
    <property type="term" value="F:transmembrane transporter activity"/>
    <property type="evidence" value="ECO:0007669"/>
    <property type="project" value="InterPro"/>
</dbReference>
<feature type="transmembrane region" description="Helical" evidence="5">
    <location>
        <begin position="30"/>
        <end position="56"/>
    </location>
</feature>
<sequence length="543" mass="58772">MSEKETSQDVNESFNESSTEWDGALHGVRLYLGAFGLGLAVFLTAIEATIVSTSLVTISDDLGDFGRNSWVITSYLLTYTGFLMIWSKFGDIWRLKTALLTSLFLFTAFSGGCGGAHTLSQLIICRAFQGIGGAGVYTLTLYSFVRIVPSRQYDTISSVAGGILSLGLVLGPLVGGAVAEKGSWRWVFLCNVPAGAFAWVLLFVAMPANFPNAPSAQAETSAYNGAGQKIKAVFRRVDMVGALILLVACSFAIAALQEGNYEYPWSSGLVISFLVISGLFWILFLLWEWFIHKRNLDIYAMFPWRLTHNRVFLGSVLGFFTTGLPMTVCIIMIPQRFQIVNNCSPLEAGIRFLAYALSSPVGIISCSVLAGRVKVPFCYIAFAGIVLQLVGLFLFSEVPFATDISAVQYGYLVLAGLGVGASVSVFYMMVPLVVDGKDQSIALSTGLQLRMLGGVLGIAAASTILHNYLKDRLSGALDPEQVRLLLHSGDVIGTLPPDIQNLAREAYSVAYSAQMKLAGAFSAAQLVAVAMIWKRTNVRYVKR</sequence>
<dbReference type="InterPro" id="IPR020846">
    <property type="entry name" value="MFS_dom"/>
</dbReference>
<feature type="transmembrane region" description="Helical" evidence="5">
    <location>
        <begin position="408"/>
        <end position="430"/>
    </location>
</feature>
<feature type="domain" description="Major facilitator superfamily (MFS) profile" evidence="6">
    <location>
        <begin position="33"/>
        <end position="537"/>
    </location>
</feature>
<feature type="transmembrane region" description="Helical" evidence="5">
    <location>
        <begin position="451"/>
        <end position="469"/>
    </location>
</feature>
<dbReference type="GO" id="GO:0005886">
    <property type="term" value="C:plasma membrane"/>
    <property type="evidence" value="ECO:0007669"/>
    <property type="project" value="TreeGrafter"/>
</dbReference>
<feature type="transmembrane region" description="Helical" evidence="5">
    <location>
        <begin position="68"/>
        <end position="86"/>
    </location>
</feature>
<feature type="transmembrane region" description="Helical" evidence="5">
    <location>
        <begin position="98"/>
        <end position="117"/>
    </location>
</feature>
<feature type="transmembrane region" description="Helical" evidence="5">
    <location>
        <begin position="353"/>
        <end position="370"/>
    </location>
</feature>
<dbReference type="EMBL" id="ML732205">
    <property type="protein sequence ID" value="KAB8074710.1"/>
    <property type="molecule type" value="Genomic_DNA"/>
</dbReference>
<proteinExistence type="predicted"/>
<keyword evidence="2 5" id="KW-0812">Transmembrane</keyword>
<feature type="transmembrane region" description="Helical" evidence="5">
    <location>
        <begin position="156"/>
        <end position="178"/>
    </location>
</feature>
<feature type="transmembrane region" description="Helical" evidence="5">
    <location>
        <begin position="269"/>
        <end position="290"/>
    </location>
</feature>
<dbReference type="SUPFAM" id="SSF103473">
    <property type="entry name" value="MFS general substrate transporter"/>
    <property type="match status" value="2"/>
</dbReference>
<evidence type="ECO:0000256" key="5">
    <source>
        <dbReference type="SAM" id="Phobius"/>
    </source>
</evidence>
<evidence type="ECO:0000256" key="4">
    <source>
        <dbReference type="ARBA" id="ARBA00023136"/>
    </source>
</evidence>
<dbReference type="Proteomes" id="UP000326565">
    <property type="component" value="Unassembled WGS sequence"/>
</dbReference>
<feature type="transmembrane region" description="Helical" evidence="5">
    <location>
        <begin position="517"/>
        <end position="533"/>
    </location>
</feature>
<keyword evidence="8" id="KW-1185">Reference proteome</keyword>
<dbReference type="PANTHER" id="PTHR23501:SF43">
    <property type="entry name" value="MULTIDRUG TRANSPORTER, PUTATIVE (AFU_ORTHOLOGUE AFUA_6G03040)-RELATED"/>
    <property type="match status" value="1"/>
</dbReference>
<dbReference type="OrthoDB" id="440553at2759"/>
<reference evidence="7 8" key="1">
    <citation type="submission" date="2019-04" db="EMBL/GenBank/DDBJ databases">
        <title>Friends and foes A comparative genomics study of 23 Aspergillus species from section Flavi.</title>
        <authorList>
            <consortium name="DOE Joint Genome Institute"/>
            <person name="Kjaerbolling I."/>
            <person name="Vesth T."/>
            <person name="Frisvad J.C."/>
            <person name="Nybo J.L."/>
            <person name="Theobald S."/>
            <person name="Kildgaard S."/>
            <person name="Isbrandt T."/>
            <person name="Kuo A."/>
            <person name="Sato A."/>
            <person name="Lyhne E.K."/>
            <person name="Kogle M.E."/>
            <person name="Wiebenga A."/>
            <person name="Kun R.S."/>
            <person name="Lubbers R.J."/>
            <person name="Makela M.R."/>
            <person name="Barry K."/>
            <person name="Chovatia M."/>
            <person name="Clum A."/>
            <person name="Daum C."/>
            <person name="Haridas S."/>
            <person name="He G."/>
            <person name="LaButti K."/>
            <person name="Lipzen A."/>
            <person name="Mondo S."/>
            <person name="Riley R."/>
            <person name="Salamov A."/>
            <person name="Simmons B.A."/>
            <person name="Magnuson J.K."/>
            <person name="Henrissat B."/>
            <person name="Mortensen U.H."/>
            <person name="Larsen T.O."/>
            <person name="Devries R.P."/>
            <person name="Grigoriev I.V."/>
            <person name="Machida M."/>
            <person name="Baker S.E."/>
            <person name="Andersen M.R."/>
        </authorList>
    </citation>
    <scope>NUCLEOTIDE SEQUENCE [LARGE SCALE GENOMIC DNA]</scope>
    <source>
        <strain evidence="7 8">CBS 151.66</strain>
    </source>
</reference>
<feature type="transmembrane region" description="Helical" evidence="5">
    <location>
        <begin position="311"/>
        <end position="333"/>
    </location>
</feature>
<organism evidence="7 8">
    <name type="scientific">Aspergillus leporis</name>
    <dbReference type="NCBI Taxonomy" id="41062"/>
    <lineage>
        <taxon>Eukaryota</taxon>
        <taxon>Fungi</taxon>
        <taxon>Dikarya</taxon>
        <taxon>Ascomycota</taxon>
        <taxon>Pezizomycotina</taxon>
        <taxon>Eurotiomycetes</taxon>
        <taxon>Eurotiomycetidae</taxon>
        <taxon>Eurotiales</taxon>
        <taxon>Aspergillaceae</taxon>
        <taxon>Aspergillus</taxon>
        <taxon>Aspergillus subgen. Circumdati</taxon>
    </lineage>
</organism>
<keyword evidence="3 5" id="KW-1133">Transmembrane helix</keyword>
<dbReference type="PRINTS" id="PR01036">
    <property type="entry name" value="TCRTETB"/>
</dbReference>
<gene>
    <name evidence="7" type="ORF">BDV29DRAFT_201201</name>
</gene>
<feature type="transmembrane region" description="Helical" evidence="5">
    <location>
        <begin position="123"/>
        <end position="144"/>
    </location>
</feature>
<dbReference type="Pfam" id="PF07690">
    <property type="entry name" value="MFS_1"/>
    <property type="match status" value="1"/>
</dbReference>